<evidence type="ECO:0000256" key="3">
    <source>
        <dbReference type="ARBA" id="ARBA00022989"/>
    </source>
</evidence>
<evidence type="ECO:0000259" key="6">
    <source>
        <dbReference type="Pfam" id="PF03151"/>
    </source>
</evidence>
<dbReference type="InterPro" id="IPR004853">
    <property type="entry name" value="Sugar_P_trans_dom"/>
</dbReference>
<keyword evidence="4 5" id="KW-0472">Membrane</keyword>
<feature type="domain" description="Sugar phosphate transporter" evidence="6">
    <location>
        <begin position="7"/>
        <end position="210"/>
    </location>
</feature>
<feature type="transmembrane region" description="Helical" evidence="5">
    <location>
        <begin position="145"/>
        <end position="167"/>
    </location>
</feature>
<organism evidence="7 8">
    <name type="scientific">Micractinium conductrix</name>
    <dbReference type="NCBI Taxonomy" id="554055"/>
    <lineage>
        <taxon>Eukaryota</taxon>
        <taxon>Viridiplantae</taxon>
        <taxon>Chlorophyta</taxon>
        <taxon>core chlorophytes</taxon>
        <taxon>Trebouxiophyceae</taxon>
        <taxon>Chlorellales</taxon>
        <taxon>Chlorellaceae</taxon>
        <taxon>Chlorella clade</taxon>
        <taxon>Micractinium</taxon>
    </lineage>
</organism>
<feature type="transmembrane region" description="Helical" evidence="5">
    <location>
        <begin position="12"/>
        <end position="35"/>
    </location>
</feature>
<feature type="transmembrane region" description="Helical" evidence="5">
    <location>
        <begin position="67"/>
        <end position="86"/>
    </location>
</feature>
<proteinExistence type="predicted"/>
<dbReference type="EMBL" id="LHPF02000001">
    <property type="protein sequence ID" value="PSC76911.1"/>
    <property type="molecule type" value="Genomic_DNA"/>
</dbReference>
<sequence>MIGTGFWSLKTLNVAMVQVLKNLTNLLVLAGDWFLYRRSYRANVWGCVGLMMVSALLAAATDLTFNAAGYLWQAVNNCFTAGYTLYLRGAMDRAARHTSDGQRLGEFSMVFYNNLLSLPLIGMVVASTGEARAVGQEPALRNPAFLLVALLSGVLTFALSFASLSFLATTTPSIYSLVGSLTKVPLSIIGLLAFNVPWTPPNLVSVLVGCAAGVVFAVVKSRGG</sequence>
<reference evidence="7 8" key="1">
    <citation type="journal article" date="2018" name="Plant J.">
        <title>Genome sequences of Chlorella sorokiniana UTEX 1602 and Micractinium conductrix SAG 241.80: implications to maltose excretion by a green alga.</title>
        <authorList>
            <person name="Arriola M.B."/>
            <person name="Velmurugan N."/>
            <person name="Zhang Y."/>
            <person name="Plunkett M.H."/>
            <person name="Hondzo H."/>
            <person name="Barney B.M."/>
        </authorList>
    </citation>
    <scope>NUCLEOTIDE SEQUENCE [LARGE SCALE GENOMIC DNA]</scope>
    <source>
        <strain evidence="7 8">SAG 241.80</strain>
    </source>
</reference>
<keyword evidence="8" id="KW-1185">Reference proteome</keyword>
<keyword evidence="3 5" id="KW-1133">Transmembrane helix</keyword>
<evidence type="ECO:0000256" key="4">
    <source>
        <dbReference type="ARBA" id="ARBA00023136"/>
    </source>
</evidence>
<dbReference type="GO" id="GO:0016020">
    <property type="term" value="C:membrane"/>
    <property type="evidence" value="ECO:0007669"/>
    <property type="project" value="UniProtKB-SubCell"/>
</dbReference>
<evidence type="ECO:0000256" key="5">
    <source>
        <dbReference type="SAM" id="Phobius"/>
    </source>
</evidence>
<accession>A0A2P6VS47</accession>
<dbReference type="AlphaFoldDB" id="A0A2P6VS47"/>
<dbReference type="InterPro" id="IPR050186">
    <property type="entry name" value="TPT_transporter"/>
</dbReference>
<evidence type="ECO:0000256" key="2">
    <source>
        <dbReference type="ARBA" id="ARBA00022692"/>
    </source>
</evidence>
<feature type="transmembrane region" description="Helical" evidence="5">
    <location>
        <begin position="174"/>
        <end position="196"/>
    </location>
</feature>
<name>A0A2P6VS47_9CHLO</name>
<dbReference type="Proteomes" id="UP000239649">
    <property type="component" value="Unassembled WGS sequence"/>
</dbReference>
<feature type="transmembrane region" description="Helical" evidence="5">
    <location>
        <begin position="202"/>
        <end position="219"/>
    </location>
</feature>
<gene>
    <name evidence="7" type="primary">g328</name>
    <name evidence="7" type="ORF">C2E20_0328</name>
</gene>
<evidence type="ECO:0000313" key="8">
    <source>
        <dbReference type="Proteomes" id="UP000239649"/>
    </source>
</evidence>
<dbReference type="Pfam" id="PF03151">
    <property type="entry name" value="TPT"/>
    <property type="match status" value="1"/>
</dbReference>
<feature type="transmembrane region" description="Helical" evidence="5">
    <location>
        <begin position="42"/>
        <end position="61"/>
    </location>
</feature>
<evidence type="ECO:0000256" key="1">
    <source>
        <dbReference type="ARBA" id="ARBA00004141"/>
    </source>
</evidence>
<dbReference type="OrthoDB" id="417037at2759"/>
<comment type="caution">
    <text evidence="7">The sequence shown here is derived from an EMBL/GenBank/DDBJ whole genome shotgun (WGS) entry which is preliminary data.</text>
</comment>
<protein>
    <submittedName>
        <fullName evidence="7">GDP-mannose golgi apparatus</fullName>
    </submittedName>
</protein>
<comment type="subcellular location">
    <subcellularLocation>
        <location evidence="1">Membrane</location>
        <topology evidence="1">Multi-pass membrane protein</topology>
    </subcellularLocation>
</comment>
<dbReference type="PANTHER" id="PTHR11132">
    <property type="entry name" value="SOLUTE CARRIER FAMILY 35"/>
    <property type="match status" value="1"/>
</dbReference>
<feature type="transmembrane region" description="Helical" evidence="5">
    <location>
        <begin position="107"/>
        <end position="125"/>
    </location>
</feature>
<evidence type="ECO:0000313" key="7">
    <source>
        <dbReference type="EMBL" id="PSC76911.1"/>
    </source>
</evidence>
<keyword evidence="2 5" id="KW-0812">Transmembrane</keyword>